<dbReference type="OrthoDB" id="4469117at2759"/>
<organism evidence="2 3">
    <name type="scientific">Aspergillus japonicus CBS 114.51</name>
    <dbReference type="NCBI Taxonomy" id="1448312"/>
    <lineage>
        <taxon>Eukaryota</taxon>
        <taxon>Fungi</taxon>
        <taxon>Dikarya</taxon>
        <taxon>Ascomycota</taxon>
        <taxon>Pezizomycotina</taxon>
        <taxon>Eurotiomycetes</taxon>
        <taxon>Eurotiomycetidae</taxon>
        <taxon>Eurotiales</taxon>
        <taxon>Aspergillaceae</taxon>
        <taxon>Aspergillus</taxon>
        <taxon>Aspergillus subgen. Circumdati</taxon>
    </lineage>
</organism>
<dbReference type="RefSeq" id="XP_025528277.1">
    <property type="nucleotide sequence ID" value="XM_025673586.1"/>
</dbReference>
<dbReference type="GeneID" id="37177278"/>
<name>A0A8T8X2P7_ASPJA</name>
<feature type="region of interest" description="Disordered" evidence="1">
    <location>
        <begin position="190"/>
        <end position="230"/>
    </location>
</feature>
<dbReference type="EMBL" id="KZ824789">
    <property type="protein sequence ID" value="RAH82383.1"/>
    <property type="molecule type" value="Genomic_DNA"/>
</dbReference>
<keyword evidence="3" id="KW-1185">Reference proteome</keyword>
<proteinExistence type="predicted"/>
<gene>
    <name evidence="2" type="ORF">BO86DRAFT_399025</name>
</gene>
<dbReference type="AlphaFoldDB" id="A0A8T8X2P7"/>
<protein>
    <submittedName>
        <fullName evidence="2">Uncharacterized protein</fullName>
    </submittedName>
</protein>
<evidence type="ECO:0000313" key="2">
    <source>
        <dbReference type="EMBL" id="RAH82383.1"/>
    </source>
</evidence>
<sequence>MDAQALVTGAAPAPMETWQTEFEGHTITVHTNAVYMDSCGSGPTDPVTWTRTTTVTADLNMSVNGNVVQGPTVLAFNHPADDTGLVFASSAAALGLETWQTEFEGHTISIFSDKDLLAAARSLQTSQDKMPPIFSFIVPADVADDDTWGFVARLLQHEWRTQRQNHTYPPDVIFAGAAKSNPLQEARYFNEASPDSQDPPVLFRREGRPNGIDAAPLDIMVDKDPTPISS</sequence>
<evidence type="ECO:0000313" key="3">
    <source>
        <dbReference type="Proteomes" id="UP000249497"/>
    </source>
</evidence>
<accession>A0A8T8X2P7</accession>
<feature type="compositionally biased region" description="Basic and acidic residues" evidence="1">
    <location>
        <begin position="220"/>
        <end position="230"/>
    </location>
</feature>
<dbReference type="Proteomes" id="UP000249497">
    <property type="component" value="Unassembled WGS sequence"/>
</dbReference>
<evidence type="ECO:0000256" key="1">
    <source>
        <dbReference type="SAM" id="MobiDB-lite"/>
    </source>
</evidence>
<reference evidence="2 3" key="1">
    <citation type="submission" date="2018-02" db="EMBL/GenBank/DDBJ databases">
        <title>The genomes of Aspergillus section Nigri reveals drivers in fungal speciation.</title>
        <authorList>
            <consortium name="DOE Joint Genome Institute"/>
            <person name="Vesth T.C."/>
            <person name="Nybo J."/>
            <person name="Theobald S."/>
            <person name="Brandl J."/>
            <person name="Frisvad J.C."/>
            <person name="Nielsen K.F."/>
            <person name="Lyhne E.K."/>
            <person name="Kogle M.E."/>
            <person name="Kuo A."/>
            <person name="Riley R."/>
            <person name="Clum A."/>
            <person name="Nolan M."/>
            <person name="Lipzen A."/>
            <person name="Salamov A."/>
            <person name="Henrissat B."/>
            <person name="Wiebenga A."/>
            <person name="De vries R.P."/>
            <person name="Grigoriev I.V."/>
            <person name="Mortensen U.H."/>
            <person name="Andersen M.R."/>
            <person name="Baker S.E."/>
        </authorList>
    </citation>
    <scope>NUCLEOTIDE SEQUENCE [LARGE SCALE GENOMIC DNA]</scope>
    <source>
        <strain evidence="2 3">CBS 114.51</strain>
    </source>
</reference>